<protein>
    <submittedName>
        <fullName evidence="3">Uncharacterized protein</fullName>
    </submittedName>
</protein>
<keyword evidence="2" id="KW-0472">Membrane</keyword>
<proteinExistence type="predicted"/>
<keyword evidence="4" id="KW-1185">Reference proteome</keyword>
<sequence length="248" mass="25436">MSAAGRHTDGPDRRGPWDDDDDLDAAFGPDTAATRALTRPERVRAGTAVVVGVVAVAVVLVVVLAVILSGVQRGVGGVFPQPEADRRRFVAAASVLPGVSGVDSARTEKTSFAGYDVTAVVHAERDLGAEDRRALVTALSNVAADSSGSGVRIWAELDLGVLRVGVSDSPETSQRRLRMADRLAAIGGVVAVRCTFLDEADGRSDEPSGQQVIVRTPGVGVALAAVAAAAEAVGKDAFPGVHVQTLGP</sequence>
<gene>
    <name evidence="3" type="ORF">E9228_000361</name>
</gene>
<evidence type="ECO:0000256" key="2">
    <source>
        <dbReference type="SAM" id="Phobius"/>
    </source>
</evidence>
<accession>A0ABX0T2N5</accession>
<organism evidence="3 4">
    <name type="scientific">Curtobacterium salicis</name>
    <dbReference type="NCBI Taxonomy" id="1779862"/>
    <lineage>
        <taxon>Bacteria</taxon>
        <taxon>Bacillati</taxon>
        <taxon>Actinomycetota</taxon>
        <taxon>Actinomycetes</taxon>
        <taxon>Micrococcales</taxon>
        <taxon>Microbacteriaceae</taxon>
        <taxon>Curtobacterium</taxon>
    </lineage>
</organism>
<dbReference type="RefSeq" id="WP_166778896.1">
    <property type="nucleotide sequence ID" value="NZ_JAAOYO010000001.1"/>
</dbReference>
<dbReference type="EMBL" id="JAAOYO010000001">
    <property type="protein sequence ID" value="NII39742.1"/>
    <property type="molecule type" value="Genomic_DNA"/>
</dbReference>
<keyword evidence="2" id="KW-1133">Transmembrane helix</keyword>
<feature type="compositionally biased region" description="Basic and acidic residues" evidence="1">
    <location>
        <begin position="1"/>
        <end position="17"/>
    </location>
</feature>
<name>A0ABX0T2N5_9MICO</name>
<keyword evidence="2" id="KW-0812">Transmembrane</keyword>
<reference evidence="3 4" key="1">
    <citation type="submission" date="2020-03" db="EMBL/GenBank/DDBJ databases">
        <title>Above-ground endophytic microbial communities from plants in different locations in the United States.</title>
        <authorList>
            <person name="Frank C."/>
        </authorList>
    </citation>
    <scope>NUCLEOTIDE SEQUENCE [LARGE SCALE GENOMIC DNA]</scope>
    <source>
        <strain evidence="3 4">WW7</strain>
    </source>
</reference>
<comment type="caution">
    <text evidence="3">The sequence shown here is derived from an EMBL/GenBank/DDBJ whole genome shotgun (WGS) entry which is preliminary data.</text>
</comment>
<evidence type="ECO:0000313" key="3">
    <source>
        <dbReference type="EMBL" id="NII39742.1"/>
    </source>
</evidence>
<feature type="transmembrane region" description="Helical" evidence="2">
    <location>
        <begin position="45"/>
        <end position="68"/>
    </location>
</feature>
<feature type="region of interest" description="Disordered" evidence="1">
    <location>
        <begin position="1"/>
        <end position="25"/>
    </location>
</feature>
<evidence type="ECO:0000256" key="1">
    <source>
        <dbReference type="SAM" id="MobiDB-lite"/>
    </source>
</evidence>
<evidence type="ECO:0000313" key="4">
    <source>
        <dbReference type="Proteomes" id="UP001318300"/>
    </source>
</evidence>
<dbReference type="Proteomes" id="UP001318300">
    <property type="component" value="Unassembled WGS sequence"/>
</dbReference>